<keyword evidence="2" id="KW-1003">Cell membrane</keyword>
<feature type="domain" description="Integral membrane protein YccS N-terminal" evidence="8">
    <location>
        <begin position="72"/>
        <end position="340"/>
    </location>
</feature>
<dbReference type="Pfam" id="PF13515">
    <property type="entry name" value="FUSC_2"/>
    <property type="match status" value="1"/>
</dbReference>
<dbReference type="RefSeq" id="WP_135200560.1">
    <property type="nucleotide sequence ID" value="NZ_SPVG01000050.1"/>
</dbReference>
<feature type="transmembrane region" description="Helical" evidence="7">
    <location>
        <begin position="12"/>
        <end position="33"/>
    </location>
</feature>
<evidence type="ECO:0000256" key="2">
    <source>
        <dbReference type="ARBA" id="ARBA00022475"/>
    </source>
</evidence>
<evidence type="ECO:0000259" key="8">
    <source>
        <dbReference type="Pfam" id="PF12805"/>
    </source>
</evidence>
<dbReference type="Pfam" id="PF12805">
    <property type="entry name" value="FUSC-like"/>
    <property type="match status" value="1"/>
</dbReference>
<evidence type="ECO:0000256" key="5">
    <source>
        <dbReference type="ARBA" id="ARBA00023136"/>
    </source>
</evidence>
<proteinExistence type="inferred from homology"/>
<feature type="transmembrane region" description="Helical" evidence="7">
    <location>
        <begin position="138"/>
        <end position="162"/>
    </location>
</feature>
<organism evidence="10 11">
    <name type="scientific">Duganella callida</name>
    <dbReference type="NCBI Taxonomy" id="2561932"/>
    <lineage>
        <taxon>Bacteria</taxon>
        <taxon>Pseudomonadati</taxon>
        <taxon>Pseudomonadota</taxon>
        <taxon>Betaproteobacteria</taxon>
        <taxon>Burkholderiales</taxon>
        <taxon>Oxalobacteraceae</taxon>
        <taxon>Telluria group</taxon>
        <taxon>Duganella</taxon>
    </lineage>
</organism>
<reference evidence="10 11" key="1">
    <citation type="submission" date="2019-03" db="EMBL/GenBank/DDBJ databases">
        <title>Draft Genome Sequence of Duganella callidus sp. nov., a Novel Duganella Species Isolated from Cultivated Soil.</title>
        <authorList>
            <person name="Raths R."/>
            <person name="Peta V."/>
            <person name="Bucking H."/>
        </authorList>
    </citation>
    <scope>NUCLEOTIDE SEQUENCE [LARGE SCALE GENOMIC DNA]</scope>
    <source>
        <strain evidence="10 11">DN04</strain>
    </source>
</reference>
<evidence type="ECO:0000313" key="10">
    <source>
        <dbReference type="EMBL" id="TFW28559.1"/>
    </source>
</evidence>
<comment type="subcellular location">
    <subcellularLocation>
        <location evidence="1">Cell membrane</location>
        <topology evidence="1">Multi-pass membrane protein</topology>
    </subcellularLocation>
</comment>
<protein>
    <submittedName>
        <fullName evidence="10">FUSC family protein</fullName>
    </submittedName>
</protein>
<feature type="transmembrane region" description="Helical" evidence="7">
    <location>
        <begin position="447"/>
        <end position="473"/>
    </location>
</feature>
<feature type="transmembrane region" description="Helical" evidence="7">
    <location>
        <begin position="515"/>
        <end position="535"/>
    </location>
</feature>
<feature type="transmembrane region" description="Helical" evidence="7">
    <location>
        <begin position="485"/>
        <end position="503"/>
    </location>
</feature>
<dbReference type="OrthoDB" id="8670769at2"/>
<dbReference type="PANTHER" id="PTHR30509:SF9">
    <property type="entry name" value="MULTIDRUG RESISTANCE PROTEIN MDTO"/>
    <property type="match status" value="1"/>
</dbReference>
<feature type="transmembrane region" description="Helical" evidence="7">
    <location>
        <begin position="393"/>
        <end position="411"/>
    </location>
</feature>
<evidence type="ECO:0000259" key="9">
    <source>
        <dbReference type="Pfam" id="PF13515"/>
    </source>
</evidence>
<evidence type="ECO:0000313" key="11">
    <source>
        <dbReference type="Proteomes" id="UP000297729"/>
    </source>
</evidence>
<gene>
    <name evidence="10" type="ORF">E4L98_05470</name>
</gene>
<dbReference type="InterPro" id="IPR032692">
    <property type="entry name" value="YccS_N"/>
</dbReference>
<comment type="caution">
    <text evidence="10">The sequence shown here is derived from an EMBL/GenBank/DDBJ whole genome shotgun (WGS) entry which is preliminary data.</text>
</comment>
<evidence type="ECO:0000256" key="4">
    <source>
        <dbReference type="ARBA" id="ARBA00022989"/>
    </source>
</evidence>
<keyword evidence="3 7" id="KW-0812">Transmembrane</keyword>
<dbReference type="EMBL" id="SPVG01000050">
    <property type="protein sequence ID" value="TFW28559.1"/>
    <property type="molecule type" value="Genomic_DNA"/>
</dbReference>
<keyword evidence="4 7" id="KW-1133">Transmembrane helix</keyword>
<keyword evidence="5 7" id="KW-0472">Membrane</keyword>
<comment type="similarity">
    <text evidence="6">Belongs to the YccS/YhfK family.</text>
</comment>
<dbReference type="AlphaFoldDB" id="A0A4Y9ST96"/>
<evidence type="ECO:0000256" key="3">
    <source>
        <dbReference type="ARBA" id="ARBA00022692"/>
    </source>
</evidence>
<evidence type="ECO:0000256" key="6">
    <source>
        <dbReference type="ARBA" id="ARBA00043993"/>
    </source>
</evidence>
<sequence length="733" mass="82250">MHYALNLRTFFYSHYFYLGLRFAGGLIGVTLLTLQFADMTVAMTVCIGALCTALMDMPSPLRHKFNEMSASVLLCSAVTLLISLCAPYHWLLMFMLVAVSFAACMMVVYGRKSMPLQLATLFIMTMSMEHDMSVRESFIHTGLFTLGAVAYLAYAMGISWILRHRIKQQVLAEALFELAAYIDIKAHFYDTDKDLTEQFNQLIRHQSLLADRQQASRDLILRSHNNAKDAIVVQTHVCMLDLYELILSTHTDYAQLRAHLADSPVMKTLHDLAYKAARDIESVAYDVTRKKASYPEISYEPELDAIEAALAALQQRIDAGEPQQEALAVLRAQRNKIRAIIRMIGELHQASQKAYDTTPFWADADMGPFLSQQKYELRMILSHLRWDSPIFRFSLRVAMAITAGLGVAWLLPYAAHSYWIVLTIVIILKPSFSMTRQRRRDRIVGTVIGCVITALILKFLNYPAFILAALVLSTVAMPTFVYLRYRYAAIAVSVMILLQMYLLAPDNHHLIMERLIDTFIGALVATAFSFVLANWEYQSLPQLVRTVLEVNLRYMQASFDLLQGKGKDDFAYRIERKRLMDSLAALSSALVRMLDEPARKQRAVEDVNLFIVQNYLLVAHVAALRAILRRHTKELPVAQVNAMLGESHGQVVEVLTHALGAGNGEHAQVSQAGQASGDALMSAAALSAQDAPAAASALVPWSGWPLVQRRIRLLQADAVQIITHREAILRDIA</sequence>
<feature type="domain" description="Integral membrane bound transporter" evidence="9">
    <location>
        <begin position="406"/>
        <end position="526"/>
    </location>
</feature>
<keyword evidence="11" id="KW-1185">Reference proteome</keyword>
<dbReference type="PANTHER" id="PTHR30509">
    <property type="entry name" value="P-HYDROXYBENZOIC ACID EFFLUX PUMP SUBUNIT-RELATED"/>
    <property type="match status" value="1"/>
</dbReference>
<accession>A0A4Y9ST96</accession>
<dbReference type="Proteomes" id="UP000297729">
    <property type="component" value="Unassembled WGS sequence"/>
</dbReference>
<name>A0A4Y9ST96_9BURK</name>
<dbReference type="InterPro" id="IPR049453">
    <property type="entry name" value="Memb_transporter_dom"/>
</dbReference>
<evidence type="ECO:0000256" key="7">
    <source>
        <dbReference type="SAM" id="Phobius"/>
    </source>
</evidence>
<feature type="transmembrane region" description="Helical" evidence="7">
    <location>
        <begin position="90"/>
        <end position="109"/>
    </location>
</feature>
<dbReference type="GO" id="GO:0005886">
    <property type="term" value="C:plasma membrane"/>
    <property type="evidence" value="ECO:0007669"/>
    <property type="project" value="UniProtKB-SubCell"/>
</dbReference>
<evidence type="ECO:0000256" key="1">
    <source>
        <dbReference type="ARBA" id="ARBA00004651"/>
    </source>
</evidence>